<evidence type="ECO:0000313" key="3">
    <source>
        <dbReference type="EnsemblFungi" id="CEF76226"/>
    </source>
</evidence>
<accession>A0A098DE50</accession>
<evidence type="ECO:0000313" key="2">
    <source>
        <dbReference type="EMBL" id="CEF76226.1"/>
    </source>
</evidence>
<dbReference type="InParanoid" id="A0A098DE50"/>
<protein>
    <submittedName>
        <fullName evidence="2">Chromosome 2, complete genome</fullName>
    </submittedName>
</protein>
<proteinExistence type="predicted"/>
<keyword evidence="4" id="KW-1185">Reference proteome</keyword>
<sequence>MPMDLIRIHSPLASYRNRRSPDVTTSSPSRLEKNCTPRGLREGCPRPWPDIDIRGGWFTFGTAEGAVPKDKNSSQGLGAVELRRYWMHP</sequence>
<dbReference type="Proteomes" id="UP000070720">
    <property type="component" value="Chromosome 2"/>
</dbReference>
<dbReference type="AlphaFoldDB" id="A0A098DE50"/>
<reference evidence="3 4" key="2">
    <citation type="journal article" date="2010" name="Nature">
        <title>Comparative genomics reveals mobile pathogenicity chromosomes in Fusarium.</title>
        <authorList>
            <person name="Ma L.J."/>
            <person name="van der Does H.C."/>
            <person name="Borkovich K.A."/>
            <person name="Coleman J.J."/>
            <person name="Daboussi M.J."/>
            <person name="Di Pietro A."/>
            <person name="Dufresne M."/>
            <person name="Freitag M."/>
            <person name="Grabherr M."/>
            <person name="Henrissat B."/>
            <person name="Houterman P.M."/>
            <person name="Kang S."/>
            <person name="Shim W.B."/>
            <person name="Woloshuk C."/>
            <person name="Xie X."/>
            <person name="Xu J.R."/>
            <person name="Antoniw J."/>
            <person name="Baker S.E."/>
            <person name="Bluhm B.H."/>
            <person name="Breakspear A."/>
            <person name="Brown D.W."/>
            <person name="Butchko R.A."/>
            <person name="Chapman S."/>
            <person name="Coulson R."/>
            <person name="Coutinho P.M."/>
            <person name="Danchin E.G."/>
            <person name="Diener A."/>
            <person name="Gale L.R."/>
            <person name="Gardiner D.M."/>
            <person name="Goff S."/>
            <person name="Hammond-Kosack K.E."/>
            <person name="Hilburn K."/>
            <person name="Hua-Van A."/>
            <person name="Jonkers W."/>
            <person name="Kazan K."/>
            <person name="Kodira C.D."/>
            <person name="Koehrsen M."/>
            <person name="Kumar L."/>
            <person name="Lee Y.H."/>
            <person name="Li L."/>
            <person name="Manners J.M."/>
            <person name="Miranda-Saavedra D."/>
            <person name="Mukherjee M."/>
            <person name="Park G."/>
            <person name="Park J."/>
            <person name="Park S.Y."/>
            <person name="Proctor R.H."/>
            <person name="Regev A."/>
            <person name="Ruiz-Roldan M.C."/>
            <person name="Sain D."/>
            <person name="Sakthikumar S."/>
            <person name="Sykes S."/>
            <person name="Schwartz D.C."/>
            <person name="Turgeon B.G."/>
            <person name="Wapinski I."/>
            <person name="Yoder O."/>
            <person name="Young S."/>
            <person name="Zeng Q."/>
            <person name="Zhou S."/>
            <person name="Galagan J."/>
            <person name="Cuomo C.A."/>
            <person name="Kistler H.C."/>
            <person name="Rep M."/>
        </authorList>
    </citation>
    <scope>GENOME REANNOTATION</scope>
    <source>
        <strain evidence="4">ATCC MYA-4620 / CBS 123657 / FGSC 9075 / NRRL 31084 / PH-1</strain>
        <strain evidence="3">PH-1 / ATCC MYA-4620 / FGSC 9075 / NRRL 31084</strain>
    </source>
</reference>
<dbReference type="VEuPathDB" id="FungiDB:FGRAMPH1_01G08847"/>
<evidence type="ECO:0000256" key="1">
    <source>
        <dbReference type="SAM" id="MobiDB-lite"/>
    </source>
</evidence>
<feature type="compositionally biased region" description="Basic and acidic residues" evidence="1">
    <location>
        <begin position="30"/>
        <end position="47"/>
    </location>
</feature>
<dbReference type="EMBL" id="HG970333">
    <property type="protein sequence ID" value="CEF76226.1"/>
    <property type="molecule type" value="Genomic_DNA"/>
</dbReference>
<feature type="region of interest" description="Disordered" evidence="1">
    <location>
        <begin position="16"/>
        <end position="47"/>
    </location>
</feature>
<accession>A0A0E0RYA1</accession>
<dbReference type="EnsemblFungi" id="CEF76226">
    <property type="protein sequence ID" value="CEF76226"/>
    <property type="gene ID" value="FGRRES_15458"/>
</dbReference>
<name>A0A098DE50_GIBZE</name>
<gene>
    <name evidence="2" type="ORF">FGRAMPH1_01T08847</name>
</gene>
<organism evidence="2 4">
    <name type="scientific">Gibberella zeae (strain ATCC MYA-4620 / CBS 123657 / FGSC 9075 / NRRL 31084 / PH-1)</name>
    <name type="common">Wheat head blight fungus</name>
    <name type="synonym">Fusarium graminearum</name>
    <dbReference type="NCBI Taxonomy" id="229533"/>
    <lineage>
        <taxon>Eukaryota</taxon>
        <taxon>Fungi</taxon>
        <taxon>Dikarya</taxon>
        <taxon>Ascomycota</taxon>
        <taxon>Pezizomycotina</taxon>
        <taxon>Sordariomycetes</taxon>
        <taxon>Hypocreomycetidae</taxon>
        <taxon>Hypocreales</taxon>
        <taxon>Nectriaceae</taxon>
        <taxon>Fusarium</taxon>
    </lineage>
</organism>
<reference evidence="3" key="4">
    <citation type="submission" date="2017-01" db="UniProtKB">
        <authorList>
            <consortium name="EnsemblFungi"/>
        </authorList>
    </citation>
    <scope>IDENTIFICATION</scope>
    <source>
        <strain evidence="3">PH-1 / ATCC MYA-4620 / FGSC 9075 / NRRL 31084</strain>
    </source>
</reference>
<evidence type="ECO:0000313" key="4">
    <source>
        <dbReference type="Proteomes" id="UP000070720"/>
    </source>
</evidence>
<reference evidence="3 4" key="1">
    <citation type="journal article" date="2007" name="Science">
        <title>The Fusarium graminearum genome reveals a link between localized polymorphism and pathogen specialization.</title>
        <authorList>
            <person name="Cuomo C.A."/>
            <person name="Gueldener U."/>
            <person name="Xu J.-R."/>
            <person name="Trail F."/>
            <person name="Turgeon B.G."/>
            <person name="Di Pietro A."/>
            <person name="Walton J.D."/>
            <person name="Ma L.-J."/>
            <person name="Baker S.E."/>
            <person name="Rep M."/>
            <person name="Adam G."/>
            <person name="Antoniw J."/>
            <person name="Baldwin T."/>
            <person name="Calvo S.E."/>
            <person name="Chang Y.-L."/>
            <person name="DeCaprio D."/>
            <person name="Gale L.R."/>
            <person name="Gnerre S."/>
            <person name="Goswami R.S."/>
            <person name="Hammond-Kosack K."/>
            <person name="Harris L.J."/>
            <person name="Hilburn K."/>
            <person name="Kennell J.C."/>
            <person name="Kroken S."/>
            <person name="Magnuson J.K."/>
            <person name="Mannhaupt G."/>
            <person name="Mauceli E.W."/>
            <person name="Mewes H.-W."/>
            <person name="Mitterbauer R."/>
            <person name="Muehlbauer G."/>
            <person name="Muensterkoetter M."/>
            <person name="Nelson D."/>
            <person name="O'Donnell K."/>
            <person name="Ouellet T."/>
            <person name="Qi W."/>
            <person name="Quesneville H."/>
            <person name="Roncero M.I.G."/>
            <person name="Seong K.-Y."/>
            <person name="Tetko I.V."/>
            <person name="Urban M."/>
            <person name="Waalwijk C."/>
            <person name="Ward T.J."/>
            <person name="Yao J."/>
            <person name="Birren B.W."/>
            <person name="Kistler H.C."/>
        </authorList>
    </citation>
    <scope>NUCLEOTIDE SEQUENCE [LARGE SCALE GENOMIC DNA]</scope>
    <source>
        <strain evidence="4">ATCC MYA-4620 / CBS 123657 / FGSC 9075 / NRRL 31084 / PH-1</strain>
        <strain evidence="3">PH-1 / ATCC MYA-4620 / FGSC 9075 / NRRL 31084</strain>
    </source>
</reference>
<reference evidence="2 4" key="3">
    <citation type="journal article" date="2015" name="BMC Genomics">
        <title>The completed genome sequence of the pathogenic ascomycete fungus Fusarium graminearum.</title>
        <authorList>
            <person name="King R."/>
            <person name="Urban M."/>
            <person name="Hammond-Kosack M.C."/>
            <person name="Hassani-Pak K."/>
            <person name="Hammond-Kosack K.E."/>
        </authorList>
    </citation>
    <scope>NUCLEOTIDE SEQUENCE [LARGE SCALE GENOMIC DNA]</scope>
    <source>
        <strain evidence="4">ATCC MYA-4620 / CBS 123657 / FGSC 9075 / NRRL 31084 / PH-1</strain>
        <strain evidence="2">PH-1</strain>
    </source>
</reference>